<keyword evidence="5" id="KW-1185">Reference proteome</keyword>
<feature type="compositionally biased region" description="Low complexity" evidence="1">
    <location>
        <begin position="264"/>
        <end position="287"/>
    </location>
</feature>
<evidence type="ECO:0000259" key="3">
    <source>
        <dbReference type="SMART" id="SM00894"/>
    </source>
</evidence>
<feature type="chain" id="PRO_5039598979" evidence="2">
    <location>
        <begin position="20"/>
        <end position="329"/>
    </location>
</feature>
<name>A0A3M0GIG9_9ACTN</name>
<dbReference type="EMBL" id="REFW01000001">
    <property type="protein sequence ID" value="RMB62412.1"/>
    <property type="molecule type" value="Genomic_DNA"/>
</dbReference>
<feature type="signal peptide" evidence="2">
    <location>
        <begin position="1"/>
        <end position="19"/>
    </location>
</feature>
<feature type="region of interest" description="Disordered" evidence="1">
    <location>
        <begin position="309"/>
        <end position="329"/>
    </location>
</feature>
<evidence type="ECO:0000256" key="1">
    <source>
        <dbReference type="SAM" id="MobiDB-lite"/>
    </source>
</evidence>
<keyword evidence="2" id="KW-0732">Signal</keyword>
<dbReference type="Proteomes" id="UP000275256">
    <property type="component" value="Unassembled WGS sequence"/>
</dbReference>
<feature type="region of interest" description="Disordered" evidence="1">
    <location>
        <begin position="250"/>
        <end position="287"/>
    </location>
</feature>
<evidence type="ECO:0000256" key="2">
    <source>
        <dbReference type="SAM" id="SignalP"/>
    </source>
</evidence>
<comment type="caution">
    <text evidence="4">The sequence shown here is derived from an EMBL/GenBank/DDBJ whole genome shotgun (WGS) entry which is preliminary data.</text>
</comment>
<dbReference type="InterPro" id="IPR008613">
    <property type="entry name" value="Excalibur_Ca-bd_domain"/>
</dbReference>
<dbReference type="OrthoDB" id="5196645at2"/>
<organism evidence="4 5">
    <name type="scientific">Tessaracoccus antarcticus</name>
    <dbReference type="NCBI Taxonomy" id="2479848"/>
    <lineage>
        <taxon>Bacteria</taxon>
        <taxon>Bacillati</taxon>
        <taxon>Actinomycetota</taxon>
        <taxon>Actinomycetes</taxon>
        <taxon>Propionibacteriales</taxon>
        <taxon>Propionibacteriaceae</taxon>
        <taxon>Tessaracoccus</taxon>
    </lineage>
</organism>
<sequence>MLGAIAVAVLVIGFGGTTASSTVDAPASASSATSDPTVSRASSPAEPSAAHTTATVSVDGSAMAALSGLEIKGRAPRTGYSRDRFGAAWADVDRNGCDTRNDILRRDLMDARTRPGSNGCAVARGTLADPYTGTTIAFIRGSATSQDIHVDHVVALSDAWQKGAQQWDQATLTHFANDPLNLLAVAGTANMQKGDGDAATWLPPNKSYRCDYVARQVAVKARYGLWVTGAEYAAIEDILQRCPGKDLVTSAEPPRTDDSIDAVAAPEGTAPSTPASTTVSSPAATGTPAEDVYYENCAAAREAGAAPLLRGEPGYRSAMDGDDDGIACE</sequence>
<evidence type="ECO:0000313" key="5">
    <source>
        <dbReference type="Proteomes" id="UP000275256"/>
    </source>
</evidence>
<dbReference type="PANTHER" id="PTHR24094:SF15">
    <property type="entry name" value="AMP-DEPENDENT SYNTHETASE_LIGASE DOMAIN-CONTAINING PROTEIN-RELATED"/>
    <property type="match status" value="1"/>
</dbReference>
<dbReference type="AlphaFoldDB" id="A0A3M0GIG9"/>
<dbReference type="SMART" id="SM00894">
    <property type="entry name" value="Excalibur"/>
    <property type="match status" value="1"/>
</dbReference>
<evidence type="ECO:0000313" key="4">
    <source>
        <dbReference type="EMBL" id="RMB62412.1"/>
    </source>
</evidence>
<dbReference type="PANTHER" id="PTHR24094">
    <property type="entry name" value="SECRETED PROTEIN"/>
    <property type="match status" value="1"/>
</dbReference>
<feature type="region of interest" description="Disordered" evidence="1">
    <location>
        <begin position="20"/>
        <end position="54"/>
    </location>
</feature>
<reference evidence="4 5" key="1">
    <citation type="submission" date="2018-10" db="EMBL/GenBank/DDBJ databases">
        <title>Tessaracoccus antarcticuss sp. nov., isolated from sediment.</title>
        <authorList>
            <person name="Zhou L.Y."/>
            <person name="Du Z.J."/>
        </authorList>
    </citation>
    <scope>NUCLEOTIDE SEQUENCE [LARGE SCALE GENOMIC DNA]</scope>
    <source>
        <strain evidence="4 5">JDX10</strain>
    </source>
</reference>
<protein>
    <submittedName>
        <fullName evidence="4">DUF1524 domain-containing protein</fullName>
    </submittedName>
</protein>
<dbReference type="InterPro" id="IPR011089">
    <property type="entry name" value="GmrSD_C"/>
</dbReference>
<feature type="compositionally biased region" description="Acidic residues" evidence="1">
    <location>
        <begin position="320"/>
        <end position="329"/>
    </location>
</feature>
<feature type="domain" description="Excalibur calcium-binding" evidence="3">
    <location>
        <begin position="293"/>
        <end position="329"/>
    </location>
</feature>
<proteinExistence type="predicted"/>
<dbReference type="Pfam" id="PF05901">
    <property type="entry name" value="Excalibur"/>
    <property type="match status" value="1"/>
</dbReference>
<gene>
    <name evidence="4" type="ORF">EAX62_02420</name>
</gene>
<accession>A0A3M0GIG9</accession>
<dbReference type="Pfam" id="PF07510">
    <property type="entry name" value="GmrSD_C"/>
    <property type="match status" value="1"/>
</dbReference>